<dbReference type="Proteomes" id="UP000244005">
    <property type="component" value="Unassembled WGS sequence"/>
</dbReference>
<keyword evidence="5 7" id="KW-1133">Transmembrane helix</keyword>
<feature type="transmembrane region" description="Helical" evidence="7">
    <location>
        <begin position="84"/>
        <end position="105"/>
    </location>
</feature>
<evidence type="ECO:0000313" key="10">
    <source>
        <dbReference type="Proteomes" id="UP000244005"/>
    </source>
</evidence>
<reference evidence="10" key="1">
    <citation type="journal article" date="2017" name="Cell">
        <title>Insights into land plant evolution garnered from the Marchantia polymorpha genome.</title>
        <authorList>
            <person name="Bowman J.L."/>
            <person name="Kohchi T."/>
            <person name="Yamato K.T."/>
            <person name="Jenkins J."/>
            <person name="Shu S."/>
            <person name="Ishizaki K."/>
            <person name="Yamaoka S."/>
            <person name="Nishihama R."/>
            <person name="Nakamura Y."/>
            <person name="Berger F."/>
            <person name="Adam C."/>
            <person name="Aki S.S."/>
            <person name="Althoff F."/>
            <person name="Araki T."/>
            <person name="Arteaga-Vazquez M.A."/>
            <person name="Balasubrmanian S."/>
            <person name="Barry K."/>
            <person name="Bauer D."/>
            <person name="Boehm C.R."/>
            <person name="Briginshaw L."/>
            <person name="Caballero-Perez J."/>
            <person name="Catarino B."/>
            <person name="Chen F."/>
            <person name="Chiyoda S."/>
            <person name="Chovatia M."/>
            <person name="Davies K.M."/>
            <person name="Delmans M."/>
            <person name="Demura T."/>
            <person name="Dierschke T."/>
            <person name="Dolan L."/>
            <person name="Dorantes-Acosta A.E."/>
            <person name="Eklund D.M."/>
            <person name="Florent S.N."/>
            <person name="Flores-Sandoval E."/>
            <person name="Fujiyama A."/>
            <person name="Fukuzawa H."/>
            <person name="Galik B."/>
            <person name="Grimanelli D."/>
            <person name="Grimwood J."/>
            <person name="Grossniklaus U."/>
            <person name="Hamada T."/>
            <person name="Haseloff J."/>
            <person name="Hetherington A.J."/>
            <person name="Higo A."/>
            <person name="Hirakawa Y."/>
            <person name="Hundley H.N."/>
            <person name="Ikeda Y."/>
            <person name="Inoue K."/>
            <person name="Inoue S.I."/>
            <person name="Ishida S."/>
            <person name="Jia Q."/>
            <person name="Kakita M."/>
            <person name="Kanazawa T."/>
            <person name="Kawai Y."/>
            <person name="Kawashima T."/>
            <person name="Kennedy M."/>
            <person name="Kinose K."/>
            <person name="Kinoshita T."/>
            <person name="Kohara Y."/>
            <person name="Koide E."/>
            <person name="Komatsu K."/>
            <person name="Kopischke S."/>
            <person name="Kubo M."/>
            <person name="Kyozuka J."/>
            <person name="Lagercrantz U."/>
            <person name="Lin S.S."/>
            <person name="Lindquist E."/>
            <person name="Lipzen A.M."/>
            <person name="Lu C.W."/>
            <person name="De Luna E."/>
            <person name="Martienssen R.A."/>
            <person name="Minamino N."/>
            <person name="Mizutani M."/>
            <person name="Mizutani M."/>
            <person name="Mochizuki N."/>
            <person name="Monte I."/>
            <person name="Mosher R."/>
            <person name="Nagasaki H."/>
            <person name="Nakagami H."/>
            <person name="Naramoto S."/>
            <person name="Nishitani K."/>
            <person name="Ohtani M."/>
            <person name="Okamoto T."/>
            <person name="Okumura M."/>
            <person name="Phillips J."/>
            <person name="Pollak B."/>
            <person name="Reinders A."/>
            <person name="Rovekamp M."/>
            <person name="Sano R."/>
            <person name="Sawa S."/>
            <person name="Schmid M.W."/>
            <person name="Shirakawa M."/>
            <person name="Solano R."/>
            <person name="Spunde A."/>
            <person name="Suetsugu N."/>
            <person name="Sugano S."/>
            <person name="Sugiyama A."/>
            <person name="Sun R."/>
            <person name="Suzuki Y."/>
            <person name="Takenaka M."/>
            <person name="Takezawa D."/>
            <person name="Tomogane H."/>
            <person name="Tsuzuki M."/>
            <person name="Ueda T."/>
            <person name="Umeda M."/>
            <person name="Ward J.M."/>
            <person name="Watanabe Y."/>
            <person name="Yazaki K."/>
            <person name="Yokoyama R."/>
            <person name="Yoshitake Y."/>
            <person name="Yotsui I."/>
            <person name="Zachgo S."/>
            <person name="Schmutz J."/>
        </authorList>
    </citation>
    <scope>NUCLEOTIDE SEQUENCE [LARGE SCALE GENOMIC DNA]</scope>
    <source>
        <strain evidence="10">Tak-1</strain>
    </source>
</reference>
<protein>
    <recommendedName>
        <fullName evidence="8">Amino acid transporter transmembrane domain-containing protein</fullName>
    </recommendedName>
</protein>
<dbReference type="Gramene" id="Mp3g15770.1">
    <property type="protein sequence ID" value="Mp3g15770.1.cds"/>
    <property type="gene ID" value="Mp3g15770"/>
</dbReference>
<feature type="domain" description="Amino acid transporter transmembrane" evidence="8">
    <location>
        <begin position="51"/>
        <end position="487"/>
    </location>
</feature>
<sequence length="498" mass="55692">MEDSESSKTTQELRMSRIVDRIDQSVDRNVEGTNLVPMSSAELDDDGRPKRTGTFWTASAHAITACIGSGVLSLAWGVAQLGWIAGPLVNVSFAVITYFTSVLLVDSYRYMNPVSGRRLYTYMDTVKSYLGRKDTFVCGLVQYTNLFGICIGYTVTASASMVAIKRAGCFHERGRHAECHVSNNLYMGIFGAAQIFFSQIPDFAQTWWLSVLAAIMSFSYSGIGLVLSLIKFFDEGQVRGTLYGWPIGNGQDEYSRAQKVWKTLSAVGDIAFAYSFIIVLLNIQDTLKSPPPENKTMKKVALASNLTCSIFYLSVGCVGYAAFGNHAPGNLLTGFGFYEPYWLIDFANACIVVHLVGAYQIFAQPLFSFLEGLVLKRWPKKTFLNNTRSVSIRVVGRIRLNIFHLVWRTIFVLVTTLLALLLPFFNSIMGLLGALAFFPLSVYFPIRIYMKRTNLRHYKCEWWFLCTLMVICLLVSIGAAIGSVAEILQDTRHYKPFN</sequence>
<feature type="transmembrane region" description="Helical" evidence="7">
    <location>
        <begin position="462"/>
        <end position="485"/>
    </location>
</feature>
<dbReference type="GO" id="GO:0003333">
    <property type="term" value="P:amino acid transmembrane transport"/>
    <property type="evidence" value="ECO:0000318"/>
    <property type="project" value="GO_Central"/>
</dbReference>
<dbReference type="GO" id="GO:0015171">
    <property type="term" value="F:amino acid transmembrane transporter activity"/>
    <property type="evidence" value="ECO:0000318"/>
    <property type="project" value="GO_Central"/>
</dbReference>
<evidence type="ECO:0000256" key="1">
    <source>
        <dbReference type="ARBA" id="ARBA00004370"/>
    </source>
</evidence>
<feature type="transmembrane region" description="Helical" evidence="7">
    <location>
        <begin position="55"/>
        <end position="78"/>
    </location>
</feature>
<dbReference type="GO" id="GO:0016020">
    <property type="term" value="C:membrane"/>
    <property type="evidence" value="ECO:0000318"/>
    <property type="project" value="GO_Central"/>
</dbReference>
<feature type="transmembrane region" description="Helical" evidence="7">
    <location>
        <begin position="405"/>
        <end position="425"/>
    </location>
</feature>
<keyword evidence="2" id="KW-0813">Transport</keyword>
<proteinExistence type="predicted"/>
<keyword evidence="10" id="KW-1185">Reference proteome</keyword>
<dbReference type="EMBL" id="KZ772676">
    <property type="protein sequence ID" value="PTQ48815.1"/>
    <property type="molecule type" value="Genomic_DNA"/>
</dbReference>
<name>A0A2R6XRS4_MARPO</name>
<keyword evidence="6 7" id="KW-0472">Membrane</keyword>
<dbReference type="OMA" id="TQAQKIW"/>
<keyword evidence="4" id="KW-0029">Amino-acid transport</keyword>
<gene>
    <name evidence="9" type="ORF">MARPO_0004s0095</name>
</gene>
<accession>A0A2R6XRS4</accession>
<evidence type="ECO:0000259" key="8">
    <source>
        <dbReference type="Pfam" id="PF01490"/>
    </source>
</evidence>
<evidence type="ECO:0000256" key="2">
    <source>
        <dbReference type="ARBA" id="ARBA00022448"/>
    </source>
</evidence>
<feature type="transmembrane region" description="Helical" evidence="7">
    <location>
        <begin position="431"/>
        <end position="450"/>
    </location>
</feature>
<feature type="transmembrane region" description="Helical" evidence="7">
    <location>
        <begin position="302"/>
        <end position="322"/>
    </location>
</feature>
<dbReference type="AlphaFoldDB" id="A0A2R6XRS4"/>
<evidence type="ECO:0000256" key="4">
    <source>
        <dbReference type="ARBA" id="ARBA00022970"/>
    </source>
</evidence>
<feature type="transmembrane region" description="Helical" evidence="7">
    <location>
        <begin position="342"/>
        <end position="362"/>
    </location>
</feature>
<evidence type="ECO:0000313" key="9">
    <source>
        <dbReference type="EMBL" id="PTQ48815.1"/>
    </source>
</evidence>
<keyword evidence="3 7" id="KW-0812">Transmembrane</keyword>
<dbReference type="InterPro" id="IPR013057">
    <property type="entry name" value="AA_transpt_TM"/>
</dbReference>
<feature type="transmembrane region" description="Helical" evidence="7">
    <location>
        <begin position="207"/>
        <end position="230"/>
    </location>
</feature>
<evidence type="ECO:0000256" key="6">
    <source>
        <dbReference type="ARBA" id="ARBA00023136"/>
    </source>
</evidence>
<dbReference type="Pfam" id="PF01490">
    <property type="entry name" value="Aa_trans"/>
    <property type="match status" value="1"/>
</dbReference>
<evidence type="ECO:0000256" key="5">
    <source>
        <dbReference type="ARBA" id="ARBA00022989"/>
    </source>
</evidence>
<organism evidence="9 10">
    <name type="scientific">Marchantia polymorpha</name>
    <name type="common">Common liverwort</name>
    <name type="synonym">Marchantia aquatica</name>
    <dbReference type="NCBI Taxonomy" id="3197"/>
    <lineage>
        <taxon>Eukaryota</taxon>
        <taxon>Viridiplantae</taxon>
        <taxon>Streptophyta</taxon>
        <taxon>Embryophyta</taxon>
        <taxon>Marchantiophyta</taxon>
        <taxon>Marchantiopsida</taxon>
        <taxon>Marchantiidae</taxon>
        <taxon>Marchantiales</taxon>
        <taxon>Marchantiaceae</taxon>
        <taxon>Marchantia</taxon>
    </lineage>
</organism>
<evidence type="ECO:0000256" key="3">
    <source>
        <dbReference type="ARBA" id="ARBA00022692"/>
    </source>
</evidence>
<dbReference type="OrthoDB" id="40134at2759"/>
<comment type="subcellular location">
    <subcellularLocation>
        <location evidence="1">Membrane</location>
    </subcellularLocation>
</comment>
<dbReference type="PANTHER" id="PTHR48017">
    <property type="entry name" value="OS05G0424000 PROTEIN-RELATED"/>
    <property type="match status" value="1"/>
</dbReference>
<evidence type="ECO:0000256" key="7">
    <source>
        <dbReference type="SAM" id="Phobius"/>
    </source>
</evidence>